<dbReference type="InterPro" id="IPR036388">
    <property type="entry name" value="WH-like_DNA-bd_sf"/>
</dbReference>
<feature type="domain" description="HTH luxR-type" evidence="1">
    <location>
        <begin position="57"/>
        <end position="102"/>
    </location>
</feature>
<dbReference type="InterPro" id="IPR000792">
    <property type="entry name" value="Tscrpt_reg_LuxR_C"/>
</dbReference>
<dbReference type="Proteomes" id="UP001501302">
    <property type="component" value="Unassembled WGS sequence"/>
</dbReference>
<gene>
    <name evidence="2" type="ORF">GCM10023314_29110</name>
</gene>
<comment type="caution">
    <text evidence="2">The sequence shown here is derived from an EMBL/GenBank/DDBJ whole genome shotgun (WGS) entry which is preliminary data.</text>
</comment>
<dbReference type="Pfam" id="PF00196">
    <property type="entry name" value="GerE"/>
    <property type="match status" value="1"/>
</dbReference>
<name>A0ABP9GU94_9FLAO</name>
<proteinExistence type="predicted"/>
<dbReference type="PRINTS" id="PR00038">
    <property type="entry name" value="HTHLUXR"/>
</dbReference>
<keyword evidence="3" id="KW-1185">Reference proteome</keyword>
<accession>A0ABP9GU94</accession>
<evidence type="ECO:0000259" key="1">
    <source>
        <dbReference type="PROSITE" id="PS50043"/>
    </source>
</evidence>
<dbReference type="EMBL" id="BAABJJ010000042">
    <property type="protein sequence ID" value="GAA4953683.1"/>
    <property type="molecule type" value="Genomic_DNA"/>
</dbReference>
<dbReference type="InterPro" id="IPR016032">
    <property type="entry name" value="Sig_transdc_resp-reg_C-effctor"/>
</dbReference>
<reference evidence="3" key="1">
    <citation type="journal article" date="2019" name="Int. J. Syst. Evol. Microbiol.">
        <title>The Global Catalogue of Microorganisms (GCM) 10K type strain sequencing project: providing services to taxonomists for standard genome sequencing and annotation.</title>
        <authorList>
            <consortium name="The Broad Institute Genomics Platform"/>
            <consortium name="The Broad Institute Genome Sequencing Center for Infectious Disease"/>
            <person name="Wu L."/>
            <person name="Ma J."/>
        </authorList>
    </citation>
    <scope>NUCLEOTIDE SEQUENCE [LARGE SCALE GENOMIC DNA]</scope>
    <source>
        <strain evidence="3">JCM 18285</strain>
    </source>
</reference>
<evidence type="ECO:0000313" key="3">
    <source>
        <dbReference type="Proteomes" id="UP001501302"/>
    </source>
</evidence>
<dbReference type="SUPFAM" id="SSF46894">
    <property type="entry name" value="C-terminal effector domain of the bipartite response regulators"/>
    <property type="match status" value="1"/>
</dbReference>
<sequence length="102" mass="11563">MAALKEILKTINSIKKEGHLLSKEEILSILEATKSITTHKESVNSLIFFFSTLDIKTQNKVNTLTKRELQVLQYIGNGKSSIRIAKKLNLSTSTIETHRKKH</sequence>
<dbReference type="SMART" id="SM00421">
    <property type="entry name" value="HTH_LUXR"/>
    <property type="match status" value="1"/>
</dbReference>
<evidence type="ECO:0000313" key="2">
    <source>
        <dbReference type="EMBL" id="GAA4953683.1"/>
    </source>
</evidence>
<dbReference type="RefSeq" id="WP_345193309.1">
    <property type="nucleotide sequence ID" value="NZ_BAABJJ010000042.1"/>
</dbReference>
<protein>
    <recommendedName>
        <fullName evidence="1">HTH luxR-type domain-containing protein</fullName>
    </recommendedName>
</protein>
<dbReference type="PROSITE" id="PS50043">
    <property type="entry name" value="HTH_LUXR_2"/>
    <property type="match status" value="1"/>
</dbReference>
<dbReference type="Gene3D" id="1.10.10.10">
    <property type="entry name" value="Winged helix-like DNA-binding domain superfamily/Winged helix DNA-binding domain"/>
    <property type="match status" value="1"/>
</dbReference>
<organism evidence="2 3">
    <name type="scientific">Algibacter agarivorans</name>
    <dbReference type="NCBI Taxonomy" id="1109741"/>
    <lineage>
        <taxon>Bacteria</taxon>
        <taxon>Pseudomonadati</taxon>
        <taxon>Bacteroidota</taxon>
        <taxon>Flavobacteriia</taxon>
        <taxon>Flavobacteriales</taxon>
        <taxon>Flavobacteriaceae</taxon>
        <taxon>Algibacter</taxon>
    </lineage>
</organism>